<evidence type="ECO:0000313" key="1">
    <source>
        <dbReference type="EMBL" id="KXH48437.1"/>
    </source>
</evidence>
<dbReference type="EMBL" id="JFBX01000132">
    <property type="protein sequence ID" value="KXH48437.1"/>
    <property type="molecule type" value="Genomic_DNA"/>
</dbReference>
<dbReference type="AlphaFoldDB" id="A0A135TJZ5"/>
<dbReference type="Proteomes" id="UP000070328">
    <property type="component" value="Unassembled WGS sequence"/>
</dbReference>
<keyword evidence="2" id="KW-1185">Reference proteome</keyword>
<gene>
    <name evidence="1" type="ORF">CSIM01_04816</name>
</gene>
<name>A0A135TJZ5_9PEZI</name>
<accession>A0A135TJZ5</accession>
<dbReference type="OrthoDB" id="3700495at2759"/>
<protein>
    <submittedName>
        <fullName evidence="1">Uncharacterized protein</fullName>
    </submittedName>
</protein>
<proteinExistence type="predicted"/>
<comment type="caution">
    <text evidence="1">The sequence shown here is derived from an EMBL/GenBank/DDBJ whole genome shotgun (WGS) entry which is preliminary data.</text>
</comment>
<sequence length="267" mass="29241">MCNYTQVRLDQQTTHLLDDDGYLLFMPGLWIDILVPHRENFTAATSAGSSRGGAQSTLAHNDAAPHLDGSNRVILPHPSSLTLLLDNILTCIKNRGDEVCGMSSSLSTATPSFILSLLLESIIAHSSTPGRGACFCCVCLLPRKWDCVSNSTQTPSTWIWDWHGGVWQGNLARPISLFALLSQSQRPQSKPKHRSQTQQQQQQQQPFSRVAVDAVILSAFFSLQPLLPCTSVLDFGANMCLIAGECKPSAPIVWESMIRRNNTPVGL</sequence>
<reference evidence="1 2" key="1">
    <citation type="submission" date="2014-02" db="EMBL/GenBank/DDBJ databases">
        <title>The genome sequence of Colletotrichum simmondsii CBS122122.</title>
        <authorList>
            <person name="Baroncelli R."/>
            <person name="Thon M.R."/>
        </authorList>
    </citation>
    <scope>NUCLEOTIDE SEQUENCE [LARGE SCALE GENOMIC DNA]</scope>
    <source>
        <strain evidence="1 2">CBS122122</strain>
    </source>
</reference>
<evidence type="ECO:0000313" key="2">
    <source>
        <dbReference type="Proteomes" id="UP000070328"/>
    </source>
</evidence>
<organism evidence="1 2">
    <name type="scientific">Colletotrichum simmondsii</name>
    <dbReference type="NCBI Taxonomy" id="703756"/>
    <lineage>
        <taxon>Eukaryota</taxon>
        <taxon>Fungi</taxon>
        <taxon>Dikarya</taxon>
        <taxon>Ascomycota</taxon>
        <taxon>Pezizomycotina</taxon>
        <taxon>Sordariomycetes</taxon>
        <taxon>Hypocreomycetidae</taxon>
        <taxon>Glomerellales</taxon>
        <taxon>Glomerellaceae</taxon>
        <taxon>Colletotrichum</taxon>
        <taxon>Colletotrichum acutatum species complex</taxon>
    </lineage>
</organism>